<dbReference type="AlphaFoldDB" id="A0AAD5DHR4"/>
<keyword evidence="2" id="KW-1133">Transmembrane helix</keyword>
<feature type="region of interest" description="Disordered" evidence="1">
    <location>
        <begin position="171"/>
        <end position="231"/>
    </location>
</feature>
<comment type="caution">
    <text evidence="3">The sequence shown here is derived from an EMBL/GenBank/DDBJ whole genome shotgun (WGS) entry which is preliminary data.</text>
</comment>
<gene>
    <name evidence="3" type="ORF">COHA_009050</name>
</gene>
<feature type="compositionally biased region" description="Pro residues" evidence="1">
    <location>
        <begin position="173"/>
        <end position="231"/>
    </location>
</feature>
<protein>
    <submittedName>
        <fullName evidence="3">Uncharacterized protein</fullName>
    </submittedName>
</protein>
<evidence type="ECO:0000256" key="1">
    <source>
        <dbReference type="SAM" id="MobiDB-lite"/>
    </source>
</evidence>
<sequence length="392" mass="39567">MAALQRWQQWLLRRQQPEDGAPGSAAAAAADAAAAQLGHAPAGGSSDQTSDLSSSGGPSAPPSAPGSIAGSGEWPKAGGGIKAPVGRSSLGMPSCSGHGSSSCSYGAEPGQDDLDNVYGADELTLRSAWRRTETWLAAYILAALLVAVCINIGVGASNSARRNRVQLASVTYPSPPPPAPPGAWPSPPPSVPAVPPPLPAQPQPLPSAPPAVLPPLPPPPAPSLPTPSPAVPPTLARERFSDAAVFFPADNSHYAANIVPGAVLDAATGARYPSYYNGAVPANCIVRVEAVYTCAPNDEECNSNAEQAVLYCQAGCGNQRDCSNVAGMAGHPLALRACGLVGRAQPGCSSSGLSQAGLRQARALYKLNLCMAPPGMAASAPPPPTGARRRAA</sequence>
<dbReference type="Proteomes" id="UP001205105">
    <property type="component" value="Unassembled WGS sequence"/>
</dbReference>
<keyword evidence="2" id="KW-0472">Membrane</keyword>
<proteinExistence type="predicted"/>
<reference evidence="3" key="1">
    <citation type="submission" date="2020-11" db="EMBL/GenBank/DDBJ databases">
        <title>Chlorella ohadii genome sequencing and assembly.</title>
        <authorList>
            <person name="Murik O."/>
            <person name="Treves H."/>
            <person name="Kedem I."/>
            <person name="Shotland Y."/>
            <person name="Kaplan A."/>
        </authorList>
    </citation>
    <scope>NUCLEOTIDE SEQUENCE</scope>
    <source>
        <strain evidence="3">1</strain>
    </source>
</reference>
<dbReference type="PRINTS" id="PR01217">
    <property type="entry name" value="PRICHEXTENSN"/>
</dbReference>
<evidence type="ECO:0000313" key="3">
    <source>
        <dbReference type="EMBL" id="KAI7837101.1"/>
    </source>
</evidence>
<feature type="region of interest" description="Disordered" evidence="1">
    <location>
        <begin position="1"/>
        <end position="85"/>
    </location>
</feature>
<feature type="transmembrane region" description="Helical" evidence="2">
    <location>
        <begin position="136"/>
        <end position="156"/>
    </location>
</feature>
<name>A0AAD5DHR4_9CHLO</name>
<feature type="compositionally biased region" description="Low complexity" evidence="1">
    <location>
        <begin position="1"/>
        <end position="58"/>
    </location>
</feature>
<accession>A0AAD5DHR4</accession>
<organism evidence="3 4">
    <name type="scientific">Chlorella ohadii</name>
    <dbReference type="NCBI Taxonomy" id="2649997"/>
    <lineage>
        <taxon>Eukaryota</taxon>
        <taxon>Viridiplantae</taxon>
        <taxon>Chlorophyta</taxon>
        <taxon>core chlorophytes</taxon>
        <taxon>Trebouxiophyceae</taxon>
        <taxon>Chlorellales</taxon>
        <taxon>Chlorellaceae</taxon>
        <taxon>Chlorella clade</taxon>
        <taxon>Chlorella</taxon>
    </lineage>
</organism>
<evidence type="ECO:0000256" key="2">
    <source>
        <dbReference type="SAM" id="Phobius"/>
    </source>
</evidence>
<keyword evidence="4" id="KW-1185">Reference proteome</keyword>
<keyword evidence="2" id="KW-0812">Transmembrane</keyword>
<dbReference type="EMBL" id="JADXDR010000164">
    <property type="protein sequence ID" value="KAI7837101.1"/>
    <property type="molecule type" value="Genomic_DNA"/>
</dbReference>
<evidence type="ECO:0000313" key="4">
    <source>
        <dbReference type="Proteomes" id="UP001205105"/>
    </source>
</evidence>